<dbReference type="Pfam" id="PF02518">
    <property type="entry name" value="HATPase_c"/>
    <property type="match status" value="1"/>
</dbReference>
<evidence type="ECO:0000256" key="11">
    <source>
        <dbReference type="ARBA" id="ARBA00023136"/>
    </source>
</evidence>
<dbReference type="InterPro" id="IPR005467">
    <property type="entry name" value="His_kinase_dom"/>
</dbReference>
<feature type="transmembrane region" description="Helical" evidence="12">
    <location>
        <begin position="131"/>
        <end position="152"/>
    </location>
</feature>
<keyword evidence="12" id="KW-1133">Transmembrane helix</keyword>
<comment type="caution">
    <text evidence="14">The sequence shown here is derived from an EMBL/GenBank/DDBJ whole genome shotgun (WGS) entry which is preliminary data.</text>
</comment>
<reference evidence="14 15" key="1">
    <citation type="journal article" date="2015" name="Nature">
        <title>rRNA introns, odd ribosomes, and small enigmatic genomes across a large radiation of phyla.</title>
        <authorList>
            <person name="Brown C.T."/>
            <person name="Hug L.A."/>
            <person name="Thomas B.C."/>
            <person name="Sharon I."/>
            <person name="Castelle C.J."/>
            <person name="Singh A."/>
            <person name="Wilkins M.J."/>
            <person name="Williams K.H."/>
            <person name="Banfield J.F."/>
        </authorList>
    </citation>
    <scope>NUCLEOTIDE SEQUENCE [LARGE SCALE GENOMIC DNA]</scope>
</reference>
<evidence type="ECO:0000256" key="8">
    <source>
        <dbReference type="ARBA" id="ARBA00022777"/>
    </source>
</evidence>
<feature type="transmembrane region" description="Helical" evidence="12">
    <location>
        <begin position="78"/>
        <end position="96"/>
    </location>
</feature>
<feature type="transmembrane region" description="Helical" evidence="12">
    <location>
        <begin position="21"/>
        <end position="41"/>
    </location>
</feature>
<dbReference type="SUPFAM" id="SSF47384">
    <property type="entry name" value="Homodimeric domain of signal transducing histidine kinase"/>
    <property type="match status" value="1"/>
</dbReference>
<dbReference type="InterPro" id="IPR050736">
    <property type="entry name" value="Sensor_HK_Regulatory"/>
</dbReference>
<evidence type="ECO:0000256" key="5">
    <source>
        <dbReference type="ARBA" id="ARBA00022553"/>
    </source>
</evidence>
<dbReference type="PRINTS" id="PR00344">
    <property type="entry name" value="BCTRLSENSOR"/>
</dbReference>
<feature type="domain" description="Histidine kinase" evidence="13">
    <location>
        <begin position="204"/>
        <end position="424"/>
    </location>
</feature>
<comment type="catalytic activity">
    <reaction evidence="1">
        <text>ATP + protein L-histidine = ADP + protein N-phospho-L-histidine.</text>
        <dbReference type="EC" id="2.7.13.3"/>
    </reaction>
</comment>
<comment type="subcellular location">
    <subcellularLocation>
        <location evidence="2">Cell membrane</location>
    </subcellularLocation>
</comment>
<evidence type="ECO:0000256" key="1">
    <source>
        <dbReference type="ARBA" id="ARBA00000085"/>
    </source>
</evidence>
<keyword evidence="7" id="KW-0547">Nucleotide-binding</keyword>
<dbReference type="Gene3D" id="3.30.565.10">
    <property type="entry name" value="Histidine kinase-like ATPase, C-terminal domain"/>
    <property type="match status" value="1"/>
</dbReference>
<dbReference type="PANTHER" id="PTHR43711:SF1">
    <property type="entry name" value="HISTIDINE KINASE 1"/>
    <property type="match status" value="1"/>
</dbReference>
<evidence type="ECO:0000256" key="10">
    <source>
        <dbReference type="ARBA" id="ARBA00023012"/>
    </source>
</evidence>
<protein>
    <recommendedName>
        <fullName evidence="3">histidine kinase</fullName>
        <ecNumber evidence="3">2.7.13.3</ecNumber>
    </recommendedName>
</protein>
<sequence length="430" mass="48539">MEDKKSKSGDISHLDRLRRSIRLTLLSFLLSSFLWVNLLPLPFANKTLLNIVLTGFSLYFVIYNFFSPRFLRSIPSVYLGATSLALIFAIFIYLTGGNESIFIGYLYLFITVIGLSLGFVSLFFMSLTMEAIFIFFFFSSAAGFSSSPAFAFLVRNTILNLVTFAGGYLIMKEFVLRGRQYAQMEALSREQKLINKEKDEIIAVVSHEFRTPLSAIKGYLDLLVKETIRLLSEEQRGYLKKMQVNAARLQVIIENTLNVSIYESGTMSLFLQPVDFEKLVVDVVNNTLQFEAEDKKIYLKMDLPQIRLPLISADPQRLKDVVINLVENAIKYTEQGGVTVSLLQDGEWVVMVVADTGKGIDPKDLPNLFQKFYRGGDYKNRTIQGAGLGLYITKKLVEKHHGTIEITSELGKGTVVTLKLPTPKEGETWS</sequence>
<dbReference type="Gene3D" id="1.10.287.130">
    <property type="match status" value="1"/>
</dbReference>
<evidence type="ECO:0000259" key="13">
    <source>
        <dbReference type="PROSITE" id="PS50109"/>
    </source>
</evidence>
<dbReference type="InterPro" id="IPR036097">
    <property type="entry name" value="HisK_dim/P_sf"/>
</dbReference>
<evidence type="ECO:0000256" key="7">
    <source>
        <dbReference type="ARBA" id="ARBA00022741"/>
    </source>
</evidence>
<dbReference type="PROSITE" id="PS50109">
    <property type="entry name" value="HIS_KIN"/>
    <property type="match status" value="1"/>
</dbReference>
<dbReference type="AlphaFoldDB" id="A0A0G0U6D0"/>
<evidence type="ECO:0000313" key="14">
    <source>
        <dbReference type="EMBL" id="KKR82751.1"/>
    </source>
</evidence>
<dbReference type="SMART" id="SM00387">
    <property type="entry name" value="HATPase_c"/>
    <property type="match status" value="1"/>
</dbReference>
<dbReference type="GO" id="GO:0005886">
    <property type="term" value="C:plasma membrane"/>
    <property type="evidence" value="ECO:0007669"/>
    <property type="project" value="UniProtKB-SubCell"/>
</dbReference>
<dbReference type="SMART" id="SM00388">
    <property type="entry name" value="HisKA"/>
    <property type="match status" value="1"/>
</dbReference>
<dbReference type="GO" id="GO:0005524">
    <property type="term" value="F:ATP binding"/>
    <property type="evidence" value="ECO:0007669"/>
    <property type="project" value="UniProtKB-KW"/>
</dbReference>
<keyword evidence="8 14" id="KW-0418">Kinase</keyword>
<keyword evidence="4" id="KW-1003">Cell membrane</keyword>
<evidence type="ECO:0000313" key="15">
    <source>
        <dbReference type="Proteomes" id="UP000034601"/>
    </source>
</evidence>
<dbReference type="CDD" id="cd00082">
    <property type="entry name" value="HisKA"/>
    <property type="match status" value="1"/>
</dbReference>
<proteinExistence type="predicted"/>
<keyword evidence="5" id="KW-0597">Phosphoprotein</keyword>
<dbReference type="InterPro" id="IPR036890">
    <property type="entry name" value="HATPase_C_sf"/>
</dbReference>
<keyword evidence="12" id="KW-0812">Transmembrane</keyword>
<dbReference type="PANTHER" id="PTHR43711">
    <property type="entry name" value="TWO-COMPONENT HISTIDINE KINASE"/>
    <property type="match status" value="1"/>
</dbReference>
<dbReference type="EC" id="2.7.13.3" evidence="3"/>
<evidence type="ECO:0000256" key="3">
    <source>
        <dbReference type="ARBA" id="ARBA00012438"/>
    </source>
</evidence>
<evidence type="ECO:0000256" key="6">
    <source>
        <dbReference type="ARBA" id="ARBA00022679"/>
    </source>
</evidence>
<feature type="transmembrane region" description="Helical" evidence="12">
    <location>
        <begin position="102"/>
        <end position="124"/>
    </location>
</feature>
<evidence type="ECO:0000256" key="12">
    <source>
        <dbReference type="SAM" id="Phobius"/>
    </source>
</evidence>
<feature type="transmembrane region" description="Helical" evidence="12">
    <location>
        <begin position="47"/>
        <end position="66"/>
    </location>
</feature>
<dbReference type="Proteomes" id="UP000034601">
    <property type="component" value="Unassembled WGS sequence"/>
</dbReference>
<gene>
    <name evidence="14" type="ORF">UU29_C0009G0022</name>
</gene>
<keyword evidence="9" id="KW-0067">ATP-binding</keyword>
<name>A0A0G0U6D0_9BACT</name>
<dbReference type="InterPro" id="IPR003594">
    <property type="entry name" value="HATPase_dom"/>
</dbReference>
<keyword evidence="11 12" id="KW-0472">Membrane</keyword>
<dbReference type="SUPFAM" id="SSF55874">
    <property type="entry name" value="ATPase domain of HSP90 chaperone/DNA topoisomerase II/histidine kinase"/>
    <property type="match status" value="1"/>
</dbReference>
<evidence type="ECO:0000256" key="2">
    <source>
        <dbReference type="ARBA" id="ARBA00004236"/>
    </source>
</evidence>
<dbReference type="Pfam" id="PF00512">
    <property type="entry name" value="HisKA"/>
    <property type="match status" value="1"/>
</dbReference>
<keyword evidence="6" id="KW-0808">Transferase</keyword>
<dbReference type="GO" id="GO:0000155">
    <property type="term" value="F:phosphorelay sensor kinase activity"/>
    <property type="evidence" value="ECO:0007669"/>
    <property type="project" value="InterPro"/>
</dbReference>
<keyword evidence="10" id="KW-0902">Two-component regulatory system</keyword>
<dbReference type="EMBL" id="LCAB01000009">
    <property type="protein sequence ID" value="KKR82751.1"/>
    <property type="molecule type" value="Genomic_DNA"/>
</dbReference>
<evidence type="ECO:0000256" key="4">
    <source>
        <dbReference type="ARBA" id="ARBA00022475"/>
    </source>
</evidence>
<dbReference type="InterPro" id="IPR004358">
    <property type="entry name" value="Sig_transdc_His_kin-like_C"/>
</dbReference>
<dbReference type="InterPro" id="IPR003661">
    <property type="entry name" value="HisK_dim/P_dom"/>
</dbReference>
<dbReference type="FunFam" id="3.30.565.10:FF:000023">
    <property type="entry name" value="PAS domain-containing sensor histidine kinase"/>
    <property type="match status" value="1"/>
</dbReference>
<accession>A0A0G0U6D0</accession>
<evidence type="ECO:0000256" key="9">
    <source>
        <dbReference type="ARBA" id="ARBA00022840"/>
    </source>
</evidence>
<organism evidence="14 15">
    <name type="scientific">Candidatus Daviesbacteria bacterium GW2011_GWA2_40_9</name>
    <dbReference type="NCBI Taxonomy" id="1618424"/>
    <lineage>
        <taxon>Bacteria</taxon>
        <taxon>Candidatus Daviesiibacteriota</taxon>
    </lineage>
</organism>